<dbReference type="Gene3D" id="3.30.420.10">
    <property type="entry name" value="Ribonuclease H-like superfamily/Ribonuclease H"/>
    <property type="match status" value="1"/>
</dbReference>
<dbReference type="GO" id="GO:0003964">
    <property type="term" value="F:RNA-directed DNA polymerase activity"/>
    <property type="evidence" value="ECO:0007669"/>
    <property type="project" value="UniProtKB-KW"/>
</dbReference>
<gene>
    <name evidence="2" type="ORF">Tci_047522</name>
</gene>
<name>A0A6L2MTC1_TANCI</name>
<dbReference type="PANTHER" id="PTHR11439:SF495">
    <property type="entry name" value="REVERSE TRANSCRIPTASE, RNA-DEPENDENT DNA POLYMERASE-RELATED"/>
    <property type="match status" value="1"/>
</dbReference>
<keyword evidence="2" id="KW-0548">Nucleotidyltransferase</keyword>
<dbReference type="Pfam" id="PF07727">
    <property type="entry name" value="RVT_2"/>
    <property type="match status" value="1"/>
</dbReference>
<feature type="domain" description="Reverse transcriptase Ty1/copia-type" evidence="1">
    <location>
        <begin position="333"/>
        <end position="387"/>
    </location>
</feature>
<dbReference type="PANTHER" id="PTHR11439">
    <property type="entry name" value="GAG-POL-RELATED RETROTRANSPOSON"/>
    <property type="match status" value="1"/>
</dbReference>
<dbReference type="AlphaFoldDB" id="A0A6L2MTC1"/>
<comment type="caution">
    <text evidence="2">The sequence shown here is derived from an EMBL/GenBank/DDBJ whole genome shotgun (WGS) entry which is preliminary data.</text>
</comment>
<evidence type="ECO:0000313" key="2">
    <source>
        <dbReference type="EMBL" id="GEU75544.1"/>
    </source>
</evidence>
<evidence type="ECO:0000259" key="1">
    <source>
        <dbReference type="Pfam" id="PF07727"/>
    </source>
</evidence>
<dbReference type="InterPro" id="IPR013103">
    <property type="entry name" value="RVT_2"/>
</dbReference>
<dbReference type="EMBL" id="BKCJ010007102">
    <property type="protein sequence ID" value="GEU75544.1"/>
    <property type="molecule type" value="Genomic_DNA"/>
</dbReference>
<dbReference type="GO" id="GO:0003676">
    <property type="term" value="F:nucleic acid binding"/>
    <property type="evidence" value="ECO:0007669"/>
    <property type="project" value="InterPro"/>
</dbReference>
<dbReference type="InterPro" id="IPR012337">
    <property type="entry name" value="RNaseH-like_sf"/>
</dbReference>
<reference evidence="2" key="1">
    <citation type="journal article" date="2019" name="Sci. Rep.">
        <title>Draft genome of Tanacetum cinerariifolium, the natural source of mosquito coil.</title>
        <authorList>
            <person name="Yamashiro T."/>
            <person name="Shiraishi A."/>
            <person name="Satake H."/>
            <person name="Nakayama K."/>
        </authorList>
    </citation>
    <scope>NUCLEOTIDE SEQUENCE</scope>
</reference>
<protein>
    <submittedName>
        <fullName evidence="2">Ribonuclease H-like domain, reverse transcriptase, RNA-dependent DNA polymerase</fullName>
    </submittedName>
</protein>
<dbReference type="SUPFAM" id="SSF53098">
    <property type="entry name" value="Ribonuclease H-like"/>
    <property type="match status" value="1"/>
</dbReference>
<proteinExistence type="predicted"/>
<keyword evidence="2" id="KW-0808">Transferase</keyword>
<accession>A0A6L2MTC1</accession>
<keyword evidence="2" id="KW-0695">RNA-directed DNA polymerase</keyword>
<sequence>MEDMLPLGEEKMVAELLVKELFILILLGVPRRNNMYSVDMKNIVPKESLTCLDNLMRGLPSKRFENDQTCVACLKGKQHKASSTKDETSGILKKFITEIENLVDKKVKVIRSDNGTEFKKSVLNDFCAMKGIKREFSIARTPRVLVVKPHNKTLYELFRGRSPALRFMKPFGCHVTILNTLDHLGKFDGKAYEGYFVRYAMHSTGLKWLFDIDMLTESMNYLPVSAGTNSNDFVDSRIDAHEKSANSINDVNTVGSCINTASTDFDTCSPNIKTVSPTVSTASPEATHADFFSDQPKGDMSNINTTYQVLSTLNTRIHKDHSLDLVIGDVQSGGYTHEEGIDYDEVFAPVARIEAIRPFLAYASFMRFMVYQMDVKSDFLYERIEEEDCKLSKNKMEYLSAMTANTPVDTENPLVKDADGDDVDVHLYRSMIGSLMYLTTSRPYIMYAVYVCVRFQVTPKVLHLHAVKRIFRSLKGHSKFGLWYPKVSLFELVASPDSDYAGASLDRKSTT</sequence>
<organism evidence="2">
    <name type="scientific">Tanacetum cinerariifolium</name>
    <name type="common">Dalmatian daisy</name>
    <name type="synonym">Chrysanthemum cinerariifolium</name>
    <dbReference type="NCBI Taxonomy" id="118510"/>
    <lineage>
        <taxon>Eukaryota</taxon>
        <taxon>Viridiplantae</taxon>
        <taxon>Streptophyta</taxon>
        <taxon>Embryophyta</taxon>
        <taxon>Tracheophyta</taxon>
        <taxon>Spermatophyta</taxon>
        <taxon>Magnoliopsida</taxon>
        <taxon>eudicotyledons</taxon>
        <taxon>Gunneridae</taxon>
        <taxon>Pentapetalae</taxon>
        <taxon>asterids</taxon>
        <taxon>campanulids</taxon>
        <taxon>Asterales</taxon>
        <taxon>Asteraceae</taxon>
        <taxon>Asteroideae</taxon>
        <taxon>Anthemideae</taxon>
        <taxon>Anthemidinae</taxon>
        <taxon>Tanacetum</taxon>
    </lineage>
</organism>
<dbReference type="InterPro" id="IPR036397">
    <property type="entry name" value="RNaseH_sf"/>
</dbReference>